<dbReference type="InterPro" id="IPR013783">
    <property type="entry name" value="Ig-like_fold"/>
</dbReference>
<dbReference type="PANTHER" id="PTHR46323">
    <property type="entry name" value="BETA-GALACTOSIDASE"/>
    <property type="match status" value="1"/>
</dbReference>
<evidence type="ECO:0000313" key="7">
    <source>
        <dbReference type="EMBL" id="KUI70567.1"/>
    </source>
</evidence>
<evidence type="ECO:0000256" key="4">
    <source>
        <dbReference type="ARBA" id="ARBA00032230"/>
    </source>
</evidence>
<keyword evidence="3 5" id="KW-0326">Glycosidase</keyword>
<dbReference type="PROSITE" id="PS00608">
    <property type="entry name" value="GLYCOSYL_HYDROL_F2_2"/>
    <property type="match status" value="1"/>
</dbReference>
<dbReference type="Pfam" id="PF16353">
    <property type="entry name" value="LacZ_4"/>
    <property type="match status" value="1"/>
</dbReference>
<dbReference type="InterPro" id="IPR050347">
    <property type="entry name" value="Bact_Beta-galactosidase"/>
</dbReference>
<dbReference type="InterPro" id="IPR014718">
    <property type="entry name" value="GH-type_carb-bd"/>
</dbReference>
<dbReference type="PROSITE" id="PS00719">
    <property type="entry name" value="GLYCOSYL_HYDROL_F2_1"/>
    <property type="match status" value="1"/>
</dbReference>
<dbReference type="InterPro" id="IPR008979">
    <property type="entry name" value="Galactose-bd-like_sf"/>
</dbReference>
<dbReference type="OrthoDB" id="408320at2759"/>
<dbReference type="SMART" id="SM01038">
    <property type="entry name" value="Bgal_small_N"/>
    <property type="match status" value="1"/>
</dbReference>
<dbReference type="Gene3D" id="2.60.120.260">
    <property type="entry name" value="Galactose-binding domain-like"/>
    <property type="match status" value="1"/>
</dbReference>
<dbReference type="SMR" id="A0A194W2R0"/>
<dbReference type="Pfam" id="PF02836">
    <property type="entry name" value="Glyco_hydro_2_C"/>
    <property type="match status" value="1"/>
</dbReference>
<dbReference type="GO" id="GO:0030246">
    <property type="term" value="F:carbohydrate binding"/>
    <property type="evidence" value="ECO:0007669"/>
    <property type="project" value="InterPro"/>
</dbReference>
<dbReference type="SUPFAM" id="SSF74650">
    <property type="entry name" value="Galactose mutarotase-like"/>
    <property type="match status" value="1"/>
</dbReference>
<accession>A0A194W2R0</accession>
<dbReference type="SUPFAM" id="SSF49785">
    <property type="entry name" value="Galactose-binding domain-like"/>
    <property type="match status" value="1"/>
</dbReference>
<dbReference type="Proteomes" id="UP000078559">
    <property type="component" value="Chromosome 6"/>
</dbReference>
<dbReference type="FunFam" id="3.20.20.80:FF:000018">
    <property type="entry name" value="Beta-galactosidase"/>
    <property type="match status" value="1"/>
</dbReference>
<dbReference type="Pfam" id="PF00703">
    <property type="entry name" value="Glyco_hydro_2"/>
    <property type="match status" value="1"/>
</dbReference>
<reference evidence="7" key="1">
    <citation type="submission" date="2014-12" db="EMBL/GenBank/DDBJ databases">
        <title>Genome Sequence of Valsa Canker Pathogens Uncovers a Specific Adaption of Colonization on Woody Bark.</title>
        <authorList>
            <person name="Yin Z."/>
            <person name="Liu H."/>
            <person name="Gao X."/>
            <person name="Li Z."/>
            <person name="Song N."/>
            <person name="Ke X."/>
            <person name="Dai Q."/>
            <person name="Wu Y."/>
            <person name="Sun Y."/>
            <person name="Xu J.-R."/>
            <person name="Kang Z.K."/>
            <person name="Wang L."/>
            <person name="Huang L."/>
        </authorList>
    </citation>
    <scope>NUCLEOTIDE SEQUENCE [LARGE SCALE GENOMIC DNA]</scope>
    <source>
        <strain evidence="7">03-8</strain>
    </source>
</reference>
<dbReference type="Pfam" id="PF02929">
    <property type="entry name" value="Bgal_small_N"/>
    <property type="match status" value="1"/>
</dbReference>
<dbReference type="InterPro" id="IPR006103">
    <property type="entry name" value="Glyco_hydro_2_cat"/>
</dbReference>
<dbReference type="AlphaFoldDB" id="A0A194W2R0"/>
<dbReference type="PANTHER" id="PTHR46323:SF1">
    <property type="entry name" value="LACTASE"/>
    <property type="match status" value="1"/>
</dbReference>
<dbReference type="EMBL" id="CM003103">
    <property type="protein sequence ID" value="KUI70567.1"/>
    <property type="molecule type" value="Genomic_DNA"/>
</dbReference>
<dbReference type="SUPFAM" id="SSF49303">
    <property type="entry name" value="beta-Galactosidase/glucuronidase domain"/>
    <property type="match status" value="2"/>
</dbReference>
<dbReference type="FunFam" id="2.60.120.260:FF:000125">
    <property type="entry name" value="Intracellular beta-galactosidase BgaD"/>
    <property type="match status" value="1"/>
</dbReference>
<dbReference type="InterPro" id="IPR017853">
    <property type="entry name" value="GH"/>
</dbReference>
<evidence type="ECO:0000256" key="3">
    <source>
        <dbReference type="ARBA" id="ARBA00023295"/>
    </source>
</evidence>
<dbReference type="Gene3D" id="2.70.98.10">
    <property type="match status" value="1"/>
</dbReference>
<dbReference type="InterPro" id="IPR023232">
    <property type="entry name" value="Glyco_hydro_2_AS"/>
</dbReference>
<dbReference type="Gene3D" id="2.60.40.10">
    <property type="entry name" value="Immunoglobulins"/>
    <property type="match status" value="2"/>
</dbReference>
<dbReference type="PRINTS" id="PR00132">
    <property type="entry name" value="GLHYDRLASE2"/>
</dbReference>
<dbReference type="InterPro" id="IPR006104">
    <property type="entry name" value="Glyco_hydro_2_N"/>
</dbReference>
<sequence length="1055" mass="118081">MGENFGMAPHGIPLQEDEEKPDYSNEVVFRRNCLPPRSYFIPEASLLLNGSWDFHYASTPITAPHPEASEATDWAKLNVPGHWQLQGYGKPWYTNVQFPIPACPPHVPTENPTGTYKRSFSVPQTWDASTQLRLRFDGVDSAYHVWVNGALVGYAQGSRNPHEFDVSDYVDRQGPNELFVRVYQWSDGTYIEDQDQWWLSGIFRDVHLLAFPTDTTIGDWFFRTELDAKYENATLEATVDVLSKEKGTLKLLLSELDKNGGEIVEIKEVSVSAGNSKVDLSIPVTNPHKWTAESPYLYSVELILNSPSSKPYSITQNIGFRKVELINGLMCVNGTPIRLRGVNRHEHNPHFGRAVPLDYIKRDLLLMKTHNVNALRCSHYPSHPKILDMCDELGLWVMDEADLECHGFYDAVARPQDIPEHMDYEERKKFTFPQAAKFTTDNPTWKGAYVDRMRDLVQRDKNHASVIVWSLGNEAFYGQNHKAMYEYAKKVDPGRLIHYEGDVHAETADMYSYMYPPIERLLKLSRTEGVKDSKYEKPVVLCEYGHAMGNGPGWLEDYEELFRNNPRLQGGFIWEWANHGLWKEDGDGAGKGGYYGYGGDFGDVPNDGTFVMDGLCFSTHEPTPGLTEYKKVIQPVGFSVDQNKLVLENYYDFSGLKHLVASYKVEEFGEETRLLASGKLDIPEIKAGEKGEIDMSVPLSKPKSSKDVFVTVSLTLRDDISWATAGHEVAWTQWQLSEATPSSTITSLNTMSSPIKVTASDPEIIVSGLNYAFIFDRARGAPTSWVVNGVSILGADPMHGVAIIPSFWRPTTDNDVPNSLPYWQRFGVDVLESQLRSLSFDSSDPNRVTLKTHTFITPPVLAWGFECEIEYTVTSNGALSVDVKCKPTGAIPKHIPRAGLNLRLSKNLDKVRWFGLGPGESYPDKKGAQRTGVWGVDSVKELQTPYEVPQENANRMDTRWVSLTDAHGAGVKAAAAKEEGVGRGLFSWVASNNSSETIQSARHPPDLVEEDATLLRLDHKVAGVGTAACGPGVREDLLVKVEEMRFGFVLETVGI</sequence>
<keyword evidence="8" id="KW-1185">Reference proteome</keyword>
<name>A0A194W2R0_CYTMA</name>
<comment type="similarity">
    <text evidence="1 5">Belongs to the glycosyl hydrolase 2 family.</text>
</comment>
<evidence type="ECO:0000259" key="6">
    <source>
        <dbReference type="SMART" id="SM01038"/>
    </source>
</evidence>
<dbReference type="InterPro" id="IPR004199">
    <property type="entry name" value="B-gal_small/dom_5"/>
</dbReference>
<dbReference type="InterPro" id="IPR006101">
    <property type="entry name" value="Glyco_hydro_2"/>
</dbReference>
<dbReference type="GO" id="GO:0005990">
    <property type="term" value="P:lactose catabolic process"/>
    <property type="evidence" value="ECO:0007669"/>
    <property type="project" value="TreeGrafter"/>
</dbReference>
<evidence type="ECO:0000256" key="5">
    <source>
        <dbReference type="RuleBase" id="RU361154"/>
    </source>
</evidence>
<dbReference type="InterPro" id="IPR023230">
    <property type="entry name" value="Glyco_hydro_2_CS"/>
</dbReference>
<dbReference type="InterPro" id="IPR006102">
    <property type="entry name" value="Ig-like_GH2"/>
</dbReference>
<dbReference type="SUPFAM" id="SSF51445">
    <property type="entry name" value="(Trans)glycosidases"/>
    <property type="match status" value="1"/>
</dbReference>
<dbReference type="InterPro" id="IPR011013">
    <property type="entry name" value="Gal_mutarotase_sf_dom"/>
</dbReference>
<keyword evidence="2 5" id="KW-0378">Hydrolase</keyword>
<feature type="domain" description="Beta galactosidase small chain/" evidence="6">
    <location>
        <begin position="765"/>
        <end position="1051"/>
    </location>
</feature>
<organism evidence="7 8">
    <name type="scientific">Cytospora mali</name>
    <name type="common">Apple Valsa canker fungus</name>
    <name type="synonym">Valsa mali</name>
    <dbReference type="NCBI Taxonomy" id="578113"/>
    <lineage>
        <taxon>Eukaryota</taxon>
        <taxon>Fungi</taxon>
        <taxon>Dikarya</taxon>
        <taxon>Ascomycota</taxon>
        <taxon>Pezizomycotina</taxon>
        <taxon>Sordariomycetes</taxon>
        <taxon>Sordariomycetidae</taxon>
        <taxon>Diaporthales</taxon>
        <taxon>Cytosporaceae</taxon>
        <taxon>Cytospora</taxon>
    </lineage>
</organism>
<evidence type="ECO:0000313" key="8">
    <source>
        <dbReference type="Proteomes" id="UP000078559"/>
    </source>
</evidence>
<dbReference type="Gene3D" id="3.20.20.80">
    <property type="entry name" value="Glycosidases"/>
    <property type="match status" value="1"/>
</dbReference>
<dbReference type="InterPro" id="IPR032312">
    <property type="entry name" value="LacZ_4"/>
</dbReference>
<dbReference type="GO" id="GO:0004565">
    <property type="term" value="F:beta-galactosidase activity"/>
    <property type="evidence" value="ECO:0007669"/>
    <property type="project" value="InterPro"/>
</dbReference>
<protein>
    <recommendedName>
        <fullName evidence="4">Lactase</fullName>
    </recommendedName>
</protein>
<proteinExistence type="inferred from homology"/>
<evidence type="ECO:0000256" key="1">
    <source>
        <dbReference type="ARBA" id="ARBA00007401"/>
    </source>
</evidence>
<gene>
    <name evidence="7" type="ORF">VM1G_06545</name>
</gene>
<dbReference type="GO" id="GO:0009341">
    <property type="term" value="C:beta-galactosidase complex"/>
    <property type="evidence" value="ECO:0007669"/>
    <property type="project" value="InterPro"/>
</dbReference>
<dbReference type="Pfam" id="PF02837">
    <property type="entry name" value="Glyco_hydro_2_N"/>
    <property type="match status" value="1"/>
</dbReference>
<evidence type="ECO:0000256" key="2">
    <source>
        <dbReference type="ARBA" id="ARBA00022801"/>
    </source>
</evidence>
<dbReference type="InterPro" id="IPR036156">
    <property type="entry name" value="Beta-gal/glucu_dom_sf"/>
</dbReference>